<evidence type="ECO:0000256" key="3">
    <source>
        <dbReference type="ARBA" id="ARBA00022989"/>
    </source>
</evidence>
<evidence type="ECO:0008006" key="9">
    <source>
        <dbReference type="Google" id="ProtNLM"/>
    </source>
</evidence>
<keyword evidence="6" id="KW-0732">Signal</keyword>
<feature type="compositionally biased region" description="Polar residues" evidence="5">
    <location>
        <begin position="913"/>
        <end position="927"/>
    </location>
</feature>
<feature type="region of interest" description="Disordered" evidence="5">
    <location>
        <begin position="459"/>
        <end position="483"/>
    </location>
</feature>
<dbReference type="PANTHER" id="PTHR12953:SF0">
    <property type="entry name" value="SUN DOMAIN-CONTAINING OSSIFICATION FACTOR"/>
    <property type="match status" value="1"/>
</dbReference>
<feature type="region of interest" description="Disordered" evidence="5">
    <location>
        <begin position="270"/>
        <end position="339"/>
    </location>
</feature>
<feature type="compositionally biased region" description="Low complexity" evidence="5">
    <location>
        <begin position="134"/>
        <end position="145"/>
    </location>
</feature>
<proteinExistence type="predicted"/>
<feature type="compositionally biased region" description="Basic and acidic residues" evidence="5">
    <location>
        <begin position="221"/>
        <end position="234"/>
    </location>
</feature>
<evidence type="ECO:0000256" key="1">
    <source>
        <dbReference type="ARBA" id="ARBA00004370"/>
    </source>
</evidence>
<name>A0A1R1PRC1_ZANCU</name>
<evidence type="ECO:0000256" key="5">
    <source>
        <dbReference type="SAM" id="MobiDB-lite"/>
    </source>
</evidence>
<feature type="compositionally biased region" description="Basic and acidic residues" evidence="5">
    <location>
        <begin position="158"/>
        <end position="192"/>
    </location>
</feature>
<feature type="signal peptide" evidence="6">
    <location>
        <begin position="1"/>
        <end position="26"/>
    </location>
</feature>
<protein>
    <recommendedName>
        <fullName evidence="9">SUN domain-containing protein</fullName>
    </recommendedName>
</protein>
<organism evidence="7 8">
    <name type="scientific">Zancudomyces culisetae</name>
    <name type="common">Gut fungus</name>
    <name type="synonym">Smittium culisetae</name>
    <dbReference type="NCBI Taxonomy" id="1213189"/>
    <lineage>
        <taxon>Eukaryota</taxon>
        <taxon>Fungi</taxon>
        <taxon>Fungi incertae sedis</taxon>
        <taxon>Zoopagomycota</taxon>
        <taxon>Kickxellomycotina</taxon>
        <taxon>Harpellomycetes</taxon>
        <taxon>Harpellales</taxon>
        <taxon>Legeriomycetaceae</taxon>
        <taxon>Zancudomyces</taxon>
    </lineage>
</organism>
<feature type="region of interest" description="Disordered" evidence="5">
    <location>
        <begin position="787"/>
        <end position="808"/>
    </location>
</feature>
<feature type="compositionally biased region" description="Polar residues" evidence="5">
    <location>
        <begin position="290"/>
        <end position="301"/>
    </location>
</feature>
<feature type="compositionally biased region" description="Basic and acidic residues" evidence="5">
    <location>
        <begin position="302"/>
        <end position="329"/>
    </location>
</feature>
<evidence type="ECO:0000313" key="7">
    <source>
        <dbReference type="EMBL" id="OMH83442.1"/>
    </source>
</evidence>
<dbReference type="InterPro" id="IPR045120">
    <property type="entry name" value="Suco/Slp1-like"/>
</dbReference>
<keyword evidence="4" id="KW-0472">Membrane</keyword>
<dbReference type="GO" id="GO:0034975">
    <property type="term" value="P:protein folding in endoplasmic reticulum"/>
    <property type="evidence" value="ECO:0007669"/>
    <property type="project" value="TreeGrafter"/>
</dbReference>
<feature type="compositionally biased region" description="Low complexity" evidence="5">
    <location>
        <begin position="93"/>
        <end position="105"/>
    </location>
</feature>
<accession>A0A1R1PRC1</accession>
<dbReference type="PANTHER" id="PTHR12953">
    <property type="entry name" value="MEMBRANE PROTEIN CH1 RELATED"/>
    <property type="match status" value="1"/>
</dbReference>
<dbReference type="GO" id="GO:0016020">
    <property type="term" value="C:membrane"/>
    <property type="evidence" value="ECO:0007669"/>
    <property type="project" value="UniProtKB-SubCell"/>
</dbReference>
<feature type="region of interest" description="Disordered" evidence="5">
    <location>
        <begin position="571"/>
        <end position="619"/>
    </location>
</feature>
<feature type="region of interest" description="Disordered" evidence="5">
    <location>
        <begin position="75"/>
        <end position="105"/>
    </location>
</feature>
<keyword evidence="2" id="KW-0812">Transmembrane</keyword>
<sequence length="927" mass="102648">MNRFARNLRLLGFVVILWLLALSGLSVQNPASNFKIEQGEEKYAQQVAVPGTPVEKIKSQLATNTVEIKEKLQNSTTLSEDSVGSKLLDDRSSSSTQQSSPLSTPAGIKLAEHSHEPQKIDTNISKSTKIVGTENNENANNDSASVEQHGENGIVKPEITRNEKMHLTSSKPGERSSKVEGKPERDGLKQGKGDQALEELEKIQRIEKTSIMSQRLNVDNLESRKTDGSSHEAPAEGLNTNTVHITSTAASKEYTSTILESASEQYKKTQASDITVQESTSSNENVESTGDTLVCNSSNTEKQLEHEVKEMQKEKEKDNPADSKNEKESTQQQPKSSWLSRYDGLRLKDRFNYASTDCGAVIIKSNKEAKKSSNILSITEFKVYGTTQIEKYRYEAEEEMSVIDAPSESIPNVYITRSSLGHDASSSLNAYMSDFEKLVIGLSPDLIQKQIDAPHSMLDVNKDAPKVGNEKQGSDIEKDEQSGYEEKLQYPAGLNEDIPTGTIQYVSPLSALIDMPQLKLEKAKKFTNTCTMSTDAPQLDKLQPINKVCDGAGGTVLNSDDMCKNVPADVHKQENKPQVLPLEEKNAKKNPSSPQKNGSESHPSVAAGPELGSAPGIGNGSEDSIFKKITLRLMYLERNMTLALNFLNNQSDSFNEILTKVQISNFDHLNRAVYHLNRSTTRQVKSLVEISEEIWRTILFDVESYQQQNRDEFNTIYTRIDSLSNELAHERRVNFAQLAILVTIVLIILLNQFVRAPTITNNPLSNPPSLAARAASHDPYVYYASDTKAQTQTPQPSSPTPTPSILQFSSGTGISTYSSLEKLNKNLSQLFSREISSPLAKTSALNDISELLDQERKQNMLEQDQDNDEKKKKDSGGDQEDDETPMFLQVPVVDLTESYPPEIAIDSKPEDNNMVSTNSPEPTRFTA</sequence>
<evidence type="ECO:0000313" key="8">
    <source>
        <dbReference type="Proteomes" id="UP000188320"/>
    </source>
</evidence>
<evidence type="ECO:0000256" key="4">
    <source>
        <dbReference type="ARBA" id="ARBA00023136"/>
    </source>
</evidence>
<comment type="caution">
    <text evidence="7">The sequence shown here is derived from an EMBL/GenBank/DDBJ whole genome shotgun (WGS) entry which is preliminary data.</text>
</comment>
<feature type="region of interest" description="Disordered" evidence="5">
    <location>
        <begin position="217"/>
        <end position="239"/>
    </location>
</feature>
<feature type="compositionally biased region" description="Low complexity" evidence="5">
    <location>
        <begin position="278"/>
        <end position="289"/>
    </location>
</feature>
<feature type="region of interest" description="Disordered" evidence="5">
    <location>
        <begin position="133"/>
        <end position="196"/>
    </location>
</feature>
<feature type="compositionally biased region" description="Polar residues" evidence="5">
    <location>
        <begin position="589"/>
        <end position="602"/>
    </location>
</feature>
<dbReference type="Proteomes" id="UP000188320">
    <property type="component" value="Unassembled WGS sequence"/>
</dbReference>
<evidence type="ECO:0000256" key="6">
    <source>
        <dbReference type="SAM" id="SignalP"/>
    </source>
</evidence>
<dbReference type="GO" id="GO:0005737">
    <property type="term" value="C:cytoplasm"/>
    <property type="evidence" value="ECO:0007669"/>
    <property type="project" value="TreeGrafter"/>
</dbReference>
<feature type="compositionally biased region" description="Basic and acidic residues" evidence="5">
    <location>
        <begin position="460"/>
        <end position="483"/>
    </location>
</feature>
<gene>
    <name evidence="7" type="ORF">AX774_g3061</name>
</gene>
<feature type="region of interest" description="Disordered" evidence="5">
    <location>
        <begin position="860"/>
        <end position="927"/>
    </location>
</feature>
<comment type="subcellular location">
    <subcellularLocation>
        <location evidence="1">Membrane</location>
    </subcellularLocation>
</comment>
<dbReference type="EMBL" id="LSSK01000407">
    <property type="protein sequence ID" value="OMH83442.1"/>
    <property type="molecule type" value="Genomic_DNA"/>
</dbReference>
<dbReference type="OrthoDB" id="266334at2759"/>
<feature type="chain" id="PRO_5013158994" description="SUN domain-containing protein" evidence="6">
    <location>
        <begin position="27"/>
        <end position="927"/>
    </location>
</feature>
<keyword evidence="3" id="KW-1133">Transmembrane helix</keyword>
<evidence type="ECO:0000256" key="2">
    <source>
        <dbReference type="ARBA" id="ARBA00022692"/>
    </source>
</evidence>
<keyword evidence="8" id="KW-1185">Reference proteome</keyword>
<dbReference type="AlphaFoldDB" id="A0A1R1PRC1"/>
<reference evidence="8" key="1">
    <citation type="submission" date="2017-01" db="EMBL/GenBank/DDBJ databases">
        <authorList>
            <person name="Wang Y."/>
            <person name="White M."/>
            <person name="Kvist S."/>
            <person name="Moncalvo J.-M."/>
        </authorList>
    </citation>
    <scope>NUCLEOTIDE SEQUENCE [LARGE SCALE GENOMIC DNA]</scope>
    <source>
        <strain evidence="8">COL-18-3</strain>
    </source>
</reference>
<feature type="compositionally biased region" description="Polar residues" evidence="5">
    <location>
        <begin position="330"/>
        <end position="339"/>
    </location>
</feature>